<proteinExistence type="predicted"/>
<organism evidence="3 4">
    <name type="scientific">Sphingomonas koreensis</name>
    <dbReference type="NCBI Taxonomy" id="93064"/>
    <lineage>
        <taxon>Bacteria</taxon>
        <taxon>Pseudomonadati</taxon>
        <taxon>Pseudomonadota</taxon>
        <taxon>Alphaproteobacteria</taxon>
        <taxon>Sphingomonadales</taxon>
        <taxon>Sphingomonadaceae</taxon>
        <taxon>Sphingomonas</taxon>
    </lineage>
</organism>
<dbReference type="Proteomes" id="UP000287746">
    <property type="component" value="Unassembled WGS sequence"/>
</dbReference>
<dbReference type="InterPro" id="IPR036514">
    <property type="entry name" value="SGNH_hydro_sf"/>
</dbReference>
<sequence>MAVTVEIMLAGPFTPNGVATSFAFDFKALSESEIDVYQGSVGEEGVVDTALYSVAFLAGSEGGSVNFSDAPAVGSGDIWIAAAPSFQQQAGFSGGETPFSPKDVNTQFDRAAMRALVLRRDVDRALKVPLGAVSLGVGLILPGEVLGRVGNELKGVVNSAVGAENSANAAAVAAAAAAADRIAVAADKLLTAGYRTVAQQQAATATTQAGIATAGALASKTQVWASATTPPDGVGNGSHYWVVDEHEEKLLLYLNTSGTGAPSAVPVSIPTTATMLDALGEFVAAQERAETLTDGLLGYTGPGPLIPIAGDRWSNLILAFDETAQSVVGLGLTVGSGDGGAVAPAPLVDLIAPCVPRAWNVQVAYGQSNGAGAGGRNAITLTQPYANLTWPGGVRFDGYDFSASAPLVENNLDGGSGGGSGRGESICAAAANMVGTLIAIDDDGDPEDYVIFATCTALGGATMAELEKGSAQYNGVLLPNINSIKALQSDVAVHVVNFVHGEQDADNGLAGAAYKADLIQLQADLQADIQTRTGQTSPVYMVISQCSWRVQHHSAIALAQYEVAQESRYIFLANPTYHLDFREDAVHHVNTSHRLLGGKFGVCDKRIMIDGKEPRWIRALRATVRGKKVAVTFDVPHPPLVLDGSTISMTQDYGFVVTDGGAPAEITKVEARGATVEITLADVPVGAVVVRYALDHLRPGVNLGVSTGDEGASGNLRDCAPETIWILGTEHRLFNWCPAFPPLTATRLGD</sequence>
<dbReference type="EMBL" id="QQYZ01000011">
    <property type="protein sequence ID" value="RSY83108.1"/>
    <property type="molecule type" value="Genomic_DNA"/>
</dbReference>
<reference evidence="4" key="1">
    <citation type="submission" date="2018-07" db="EMBL/GenBank/DDBJ databases">
        <title>Genomic and Epidemiologic Investigation of an Indolent Hospital Outbreak.</title>
        <authorList>
            <person name="Johnson R.C."/>
            <person name="Deming C."/>
            <person name="Conlan S."/>
            <person name="Zellmer C.J."/>
            <person name="Michelin A.V."/>
            <person name="Lee-Lin S.-Q."/>
            <person name="Thomas P.J."/>
            <person name="Park M."/>
            <person name="Weingarten R.A."/>
            <person name="Less J."/>
            <person name="Dekker J.P."/>
            <person name="Frank K.M."/>
            <person name="Musser K.A."/>
            <person name="Mcquiston J.R."/>
            <person name="Henderson D.K."/>
            <person name="Lau A.F."/>
            <person name="Palmore T.N."/>
            <person name="Segre J.A."/>
        </authorList>
    </citation>
    <scope>NUCLEOTIDE SEQUENCE [LARGE SCALE GENOMIC DNA]</scope>
    <source>
        <strain evidence="4">SK-CDC1_0717</strain>
    </source>
</reference>
<dbReference type="RefSeq" id="WP_126004681.1">
    <property type="nucleotide sequence ID" value="NZ_QQYZ01000011.1"/>
</dbReference>
<keyword evidence="1" id="KW-0378">Hydrolase</keyword>
<dbReference type="Gene3D" id="3.40.50.1110">
    <property type="entry name" value="SGNH hydrolase"/>
    <property type="match status" value="1"/>
</dbReference>
<dbReference type="AlphaFoldDB" id="A0A430G2B1"/>
<evidence type="ECO:0000313" key="3">
    <source>
        <dbReference type="EMBL" id="RSY83108.1"/>
    </source>
</evidence>
<gene>
    <name evidence="3" type="ORF">DAH66_12630</name>
</gene>
<accession>A0A430G2B1</accession>
<dbReference type="SUPFAM" id="SSF52266">
    <property type="entry name" value="SGNH hydrolase"/>
    <property type="match status" value="1"/>
</dbReference>
<comment type="caution">
    <text evidence="3">The sequence shown here is derived from an EMBL/GenBank/DDBJ whole genome shotgun (WGS) entry which is preliminary data.</text>
</comment>
<dbReference type="GO" id="GO:0016788">
    <property type="term" value="F:hydrolase activity, acting on ester bonds"/>
    <property type="evidence" value="ECO:0007669"/>
    <property type="project" value="UniProtKB-ARBA"/>
</dbReference>
<protein>
    <recommendedName>
        <fullName evidence="2">Sialate O-acetylesterase domain-containing protein</fullName>
    </recommendedName>
</protein>
<evidence type="ECO:0000259" key="2">
    <source>
        <dbReference type="Pfam" id="PF03629"/>
    </source>
</evidence>
<feature type="domain" description="Sialate O-acetylesterase" evidence="2">
    <location>
        <begin position="361"/>
        <end position="600"/>
    </location>
</feature>
<name>A0A430G2B1_9SPHN</name>
<evidence type="ECO:0000313" key="4">
    <source>
        <dbReference type="Proteomes" id="UP000287746"/>
    </source>
</evidence>
<dbReference type="Pfam" id="PF03629">
    <property type="entry name" value="SASA"/>
    <property type="match status" value="1"/>
</dbReference>
<dbReference type="InterPro" id="IPR005181">
    <property type="entry name" value="SASA"/>
</dbReference>
<evidence type="ECO:0000256" key="1">
    <source>
        <dbReference type="ARBA" id="ARBA00022801"/>
    </source>
</evidence>